<protein>
    <submittedName>
        <fullName evidence="3">Uncharacterized protein</fullName>
    </submittedName>
</protein>
<dbReference type="AlphaFoldDB" id="A0A6G0TQA3"/>
<evidence type="ECO:0000256" key="2">
    <source>
        <dbReference type="ARBA" id="ARBA00022803"/>
    </source>
</evidence>
<dbReference type="InterPro" id="IPR011990">
    <property type="entry name" value="TPR-like_helical_dom_sf"/>
</dbReference>
<dbReference type="GO" id="GO:0070062">
    <property type="term" value="C:extracellular exosome"/>
    <property type="evidence" value="ECO:0007669"/>
    <property type="project" value="TreeGrafter"/>
</dbReference>
<dbReference type="PANTHER" id="PTHR44314">
    <property type="entry name" value="CILIA- AND FLAGELLA-ASSOCIATED PROTEIN 70"/>
    <property type="match status" value="1"/>
</dbReference>
<dbReference type="EMBL" id="VYZN01000020">
    <property type="protein sequence ID" value="KAE9536784.1"/>
    <property type="molecule type" value="Genomic_DNA"/>
</dbReference>
<accession>A0A6G0TQA3</accession>
<keyword evidence="4" id="KW-1185">Reference proteome</keyword>
<dbReference type="InterPro" id="IPR052628">
    <property type="entry name" value="CFAP70"/>
</dbReference>
<reference evidence="3 4" key="1">
    <citation type="submission" date="2019-08" db="EMBL/GenBank/DDBJ databases">
        <title>The genome of the soybean aphid Biotype 1, its phylome, world population structure and adaptation to the North American continent.</title>
        <authorList>
            <person name="Giordano R."/>
            <person name="Donthu R.K."/>
            <person name="Hernandez A.G."/>
            <person name="Wright C.L."/>
            <person name="Zimin A.V."/>
        </authorList>
    </citation>
    <scope>NUCLEOTIDE SEQUENCE [LARGE SCALE GENOMIC DNA]</scope>
    <source>
        <tissue evidence="3">Whole aphids</tissue>
    </source>
</reference>
<sequence length="890" mass="102536">MDQESSNNKSKYIEFIFFLDCINNLEASLNFPINFNVYFEFHGNLLSVGDVIITLMDTDGKIDLEVSLSFPLDEIVEYKFASHPMLIYFESLNEVEQISLKSTSNNKNDIKQTWVCIVDLLPLVYGDTSDEVETSVKVCGQYPLKAIGERNQNLLSDAAYLNAALSCPTRLNRIGLTTPNNVLNIAMHGLYNPSLSGHRRQSRGSDTTCSAILHVPSAIDSEIHSSIFERGTFTDVTRDVNDLRWFSLDNMPATVSTTGQRFEEYSGIVVNSAKIPKPKNVLFKGPRFEWNLWNRFLMNEISSYALQEFIFKCLSTVHSIDVEIVKHNELSFKNFDLGKLIKTNIEEDLKKSRTTVLDASDNEGVSTQMSTEWTFPFVVVDISVNYSLYDQQIALIQMNIISESPQALERINDQYSVDVERYVQELRISETYESMYSLLFGEIQLYIQENYESPMIGETIQSFVNRIFTDLVNKMKKAVESFEFPQSGSVDSIQFERVIVYAREADEMEQAERAKIFYFDLNSTAGARCNPNYWLLYASLCSRRLDFDTALELFLYAAIQLIIHEDNNNGEIVLKSLIMSHGDFSEVYALLSVHYSRLNMYESSYIMLQRAERCVKVDTFENYSLICENLLSWTPISHENDPLIKCTILLLELELVQLAKYCLQFVKNQSEQYHYYMAVCEYKKGNHLASLEHLKNHKLMEKYKKVTDALKFLNDIELNEQLDIFENDLLHIIYSEPPSKELHLIYLKGAMHCYKNEWYVKGAEICQIACTVLRTPMILTLLAKCLIQISEFETAESALNEANVMDIKNEEVWAYLTVVNIKMGNVSEAKVCYIRALEYYDYYYIYYTIIYCQFIPLAMYKDNAVIKVVKFNRKGVGTCSVCNCTPKCKN</sequence>
<dbReference type="OrthoDB" id="10262375at2759"/>
<keyword evidence="1" id="KW-0677">Repeat</keyword>
<dbReference type="SUPFAM" id="SSF48452">
    <property type="entry name" value="TPR-like"/>
    <property type="match status" value="1"/>
</dbReference>
<dbReference type="GO" id="GO:0031514">
    <property type="term" value="C:motile cilium"/>
    <property type="evidence" value="ECO:0007669"/>
    <property type="project" value="TreeGrafter"/>
</dbReference>
<name>A0A6G0TQA3_APHGL</name>
<comment type="caution">
    <text evidence="3">The sequence shown here is derived from an EMBL/GenBank/DDBJ whole genome shotgun (WGS) entry which is preliminary data.</text>
</comment>
<evidence type="ECO:0000256" key="1">
    <source>
        <dbReference type="ARBA" id="ARBA00022737"/>
    </source>
</evidence>
<dbReference type="PANTHER" id="PTHR44314:SF1">
    <property type="entry name" value="CILIA- AND FLAGELLA-ASSOCIATED PROTEIN 70"/>
    <property type="match status" value="1"/>
</dbReference>
<keyword evidence="2" id="KW-0802">TPR repeat</keyword>
<organism evidence="3 4">
    <name type="scientific">Aphis glycines</name>
    <name type="common">Soybean aphid</name>
    <dbReference type="NCBI Taxonomy" id="307491"/>
    <lineage>
        <taxon>Eukaryota</taxon>
        <taxon>Metazoa</taxon>
        <taxon>Ecdysozoa</taxon>
        <taxon>Arthropoda</taxon>
        <taxon>Hexapoda</taxon>
        <taxon>Insecta</taxon>
        <taxon>Pterygota</taxon>
        <taxon>Neoptera</taxon>
        <taxon>Paraneoptera</taxon>
        <taxon>Hemiptera</taxon>
        <taxon>Sternorrhyncha</taxon>
        <taxon>Aphidomorpha</taxon>
        <taxon>Aphidoidea</taxon>
        <taxon>Aphididae</taxon>
        <taxon>Aphidini</taxon>
        <taxon>Aphis</taxon>
        <taxon>Aphis</taxon>
    </lineage>
</organism>
<evidence type="ECO:0000313" key="4">
    <source>
        <dbReference type="Proteomes" id="UP000475862"/>
    </source>
</evidence>
<proteinExistence type="predicted"/>
<dbReference type="Proteomes" id="UP000475862">
    <property type="component" value="Unassembled WGS sequence"/>
</dbReference>
<evidence type="ECO:0000313" key="3">
    <source>
        <dbReference type="EMBL" id="KAE9536784.1"/>
    </source>
</evidence>
<dbReference type="Gene3D" id="1.25.40.10">
    <property type="entry name" value="Tetratricopeptide repeat domain"/>
    <property type="match status" value="1"/>
</dbReference>
<dbReference type="GO" id="GO:0060271">
    <property type="term" value="P:cilium assembly"/>
    <property type="evidence" value="ECO:0007669"/>
    <property type="project" value="TreeGrafter"/>
</dbReference>
<gene>
    <name evidence="3" type="ORF">AGLY_006846</name>
</gene>
<dbReference type="GO" id="GO:0003341">
    <property type="term" value="P:cilium movement"/>
    <property type="evidence" value="ECO:0007669"/>
    <property type="project" value="TreeGrafter"/>
</dbReference>